<feature type="compositionally biased region" description="Low complexity" evidence="1">
    <location>
        <begin position="42"/>
        <end position="51"/>
    </location>
</feature>
<evidence type="ECO:0000313" key="3">
    <source>
        <dbReference type="Proteomes" id="UP000008021"/>
    </source>
</evidence>
<protein>
    <submittedName>
        <fullName evidence="2">Uncharacterized protein</fullName>
    </submittedName>
</protein>
<feature type="region of interest" description="Disordered" evidence="1">
    <location>
        <begin position="1"/>
        <end position="24"/>
    </location>
</feature>
<proteinExistence type="predicted"/>
<accession>A0A0E0EUZ5</accession>
<dbReference type="AlphaFoldDB" id="A0A0E0EUZ5"/>
<sequence length="62" mass="6626">MDQHEGLEWQLVPTPGAEVPAPLPGAQTPFLLWRRRLPLTRLSASASSSSSEVEGGAGWRGS</sequence>
<evidence type="ECO:0000313" key="2">
    <source>
        <dbReference type="EnsemblPlants" id="OMERI09G14850.1"/>
    </source>
</evidence>
<evidence type="ECO:0000256" key="1">
    <source>
        <dbReference type="SAM" id="MobiDB-lite"/>
    </source>
</evidence>
<dbReference type="EnsemblPlants" id="OMERI09G14850.1">
    <property type="protein sequence ID" value="OMERI09G14850.1"/>
    <property type="gene ID" value="OMERI09G14850"/>
</dbReference>
<dbReference type="HOGENOM" id="CLU_2907986_0_0_1"/>
<keyword evidence="3" id="KW-1185">Reference proteome</keyword>
<reference evidence="2" key="1">
    <citation type="submission" date="2015-04" db="UniProtKB">
        <authorList>
            <consortium name="EnsemblPlants"/>
        </authorList>
    </citation>
    <scope>IDENTIFICATION</scope>
</reference>
<dbReference type="Gramene" id="OMERI09G14850.1">
    <property type="protein sequence ID" value="OMERI09G14850.1"/>
    <property type="gene ID" value="OMERI09G14850"/>
</dbReference>
<reference evidence="2" key="2">
    <citation type="submission" date="2018-05" db="EMBL/GenBank/DDBJ databases">
        <title>OmerRS3 (Oryza meridionalis Reference Sequence Version 3).</title>
        <authorList>
            <person name="Zhang J."/>
            <person name="Kudrna D."/>
            <person name="Lee S."/>
            <person name="Talag J."/>
            <person name="Welchert J."/>
            <person name="Wing R.A."/>
        </authorList>
    </citation>
    <scope>NUCLEOTIDE SEQUENCE [LARGE SCALE GENOMIC DNA]</scope>
    <source>
        <strain evidence="2">cv. OR44</strain>
    </source>
</reference>
<dbReference type="Proteomes" id="UP000008021">
    <property type="component" value="Chromosome 9"/>
</dbReference>
<name>A0A0E0EUZ5_9ORYZ</name>
<organism evidence="2">
    <name type="scientific">Oryza meridionalis</name>
    <dbReference type="NCBI Taxonomy" id="40149"/>
    <lineage>
        <taxon>Eukaryota</taxon>
        <taxon>Viridiplantae</taxon>
        <taxon>Streptophyta</taxon>
        <taxon>Embryophyta</taxon>
        <taxon>Tracheophyta</taxon>
        <taxon>Spermatophyta</taxon>
        <taxon>Magnoliopsida</taxon>
        <taxon>Liliopsida</taxon>
        <taxon>Poales</taxon>
        <taxon>Poaceae</taxon>
        <taxon>BOP clade</taxon>
        <taxon>Oryzoideae</taxon>
        <taxon>Oryzeae</taxon>
        <taxon>Oryzinae</taxon>
        <taxon>Oryza</taxon>
    </lineage>
</organism>
<feature type="region of interest" description="Disordered" evidence="1">
    <location>
        <begin position="42"/>
        <end position="62"/>
    </location>
</feature>